<sequence length="146" mass="16259">MDRVDKSIVTLLQEQGRMSFTELGKAVGLSQPAVTERVRRLEDKGILGRYRAVVPPAKINKTTSAFLLFHTKDCDSFLAFCEASPDVVECHRISGQYNYLVKVVTESMASLESFNNASNKYGDSLTMIVMSTPIQSRPLIPVVEEQ</sequence>
<dbReference type="InterPro" id="IPR000485">
    <property type="entry name" value="AsnC-type_HTH_dom"/>
</dbReference>
<evidence type="ECO:0000259" key="4">
    <source>
        <dbReference type="PROSITE" id="PS50956"/>
    </source>
</evidence>
<dbReference type="FunFam" id="1.10.10.10:FF:000186">
    <property type="entry name" value="AsnC family transcriptional regulator"/>
    <property type="match status" value="1"/>
</dbReference>
<dbReference type="CDD" id="cd00090">
    <property type="entry name" value="HTH_ARSR"/>
    <property type="match status" value="1"/>
</dbReference>
<dbReference type="RefSeq" id="WP_138194714.1">
    <property type="nucleotide sequence ID" value="NZ_VCIW01000008.1"/>
</dbReference>
<dbReference type="PANTHER" id="PTHR30154:SF20">
    <property type="entry name" value="LEUCINE-RESPONSIVE REGULATORY PROTEIN"/>
    <property type="match status" value="1"/>
</dbReference>
<keyword evidence="3" id="KW-0804">Transcription</keyword>
<dbReference type="OrthoDB" id="34294at2"/>
<feature type="domain" description="HTH asnC-type" evidence="4">
    <location>
        <begin position="1"/>
        <end position="62"/>
    </location>
</feature>
<dbReference type="PROSITE" id="PS00519">
    <property type="entry name" value="HTH_ASNC_1"/>
    <property type="match status" value="1"/>
</dbReference>
<dbReference type="InterPro" id="IPR019888">
    <property type="entry name" value="Tscrpt_reg_AsnC-like"/>
</dbReference>
<keyword evidence="2" id="KW-0238">DNA-binding</keyword>
<dbReference type="SUPFAM" id="SSF54909">
    <property type="entry name" value="Dimeric alpha+beta barrel"/>
    <property type="match status" value="1"/>
</dbReference>
<dbReference type="GO" id="GO:0043565">
    <property type="term" value="F:sequence-specific DNA binding"/>
    <property type="evidence" value="ECO:0007669"/>
    <property type="project" value="InterPro"/>
</dbReference>
<dbReference type="Gene3D" id="1.10.10.10">
    <property type="entry name" value="Winged helix-like DNA-binding domain superfamily/Winged helix DNA-binding domain"/>
    <property type="match status" value="1"/>
</dbReference>
<dbReference type="AlphaFoldDB" id="A0A5R9GDY9"/>
<dbReference type="InterPro" id="IPR036390">
    <property type="entry name" value="WH_DNA-bd_sf"/>
</dbReference>
<dbReference type="EMBL" id="VCIW01000008">
    <property type="protein sequence ID" value="TLS51558.1"/>
    <property type="molecule type" value="Genomic_DNA"/>
</dbReference>
<dbReference type="GO" id="GO:0005829">
    <property type="term" value="C:cytosol"/>
    <property type="evidence" value="ECO:0007669"/>
    <property type="project" value="TreeGrafter"/>
</dbReference>
<name>A0A5R9GDY9_9BACL</name>
<keyword evidence="6" id="KW-1185">Reference proteome</keyword>
<keyword evidence="1" id="KW-0805">Transcription regulation</keyword>
<dbReference type="InterPro" id="IPR019885">
    <property type="entry name" value="Tscrpt_reg_HTH_AsnC-type_CS"/>
</dbReference>
<evidence type="ECO:0000256" key="3">
    <source>
        <dbReference type="ARBA" id="ARBA00023163"/>
    </source>
</evidence>
<dbReference type="GO" id="GO:0043200">
    <property type="term" value="P:response to amino acid"/>
    <property type="evidence" value="ECO:0007669"/>
    <property type="project" value="TreeGrafter"/>
</dbReference>
<accession>A0A5R9GDY9</accession>
<gene>
    <name evidence="5" type="ORF">FE782_13715</name>
</gene>
<evidence type="ECO:0000313" key="5">
    <source>
        <dbReference type="EMBL" id="TLS51558.1"/>
    </source>
</evidence>
<comment type="caution">
    <text evidence="5">The sequence shown here is derived from an EMBL/GenBank/DDBJ whole genome shotgun (WGS) entry which is preliminary data.</text>
</comment>
<protein>
    <submittedName>
        <fullName evidence="5">Lrp/AsnC family transcriptional regulator</fullName>
    </submittedName>
</protein>
<reference evidence="5 6" key="1">
    <citation type="submission" date="2019-05" db="EMBL/GenBank/DDBJ databases">
        <authorList>
            <person name="Narsing Rao M.P."/>
            <person name="Li W.J."/>
        </authorList>
    </citation>
    <scope>NUCLEOTIDE SEQUENCE [LARGE SCALE GENOMIC DNA]</scope>
    <source>
        <strain evidence="5 6">SYSU_K30003</strain>
    </source>
</reference>
<dbReference type="PROSITE" id="PS50956">
    <property type="entry name" value="HTH_ASNC_2"/>
    <property type="match status" value="1"/>
</dbReference>
<dbReference type="PRINTS" id="PR00033">
    <property type="entry name" value="HTHASNC"/>
</dbReference>
<proteinExistence type="predicted"/>
<dbReference type="SUPFAM" id="SSF46785">
    <property type="entry name" value="Winged helix' DNA-binding domain"/>
    <property type="match status" value="1"/>
</dbReference>
<evidence type="ECO:0000256" key="2">
    <source>
        <dbReference type="ARBA" id="ARBA00023125"/>
    </source>
</evidence>
<dbReference type="InterPro" id="IPR011991">
    <property type="entry name" value="ArsR-like_HTH"/>
</dbReference>
<dbReference type="PANTHER" id="PTHR30154">
    <property type="entry name" value="LEUCINE-RESPONSIVE REGULATORY PROTEIN"/>
    <property type="match status" value="1"/>
</dbReference>
<organism evidence="5 6">
    <name type="scientific">Paenibacillus antri</name>
    <dbReference type="NCBI Taxonomy" id="2582848"/>
    <lineage>
        <taxon>Bacteria</taxon>
        <taxon>Bacillati</taxon>
        <taxon>Bacillota</taxon>
        <taxon>Bacilli</taxon>
        <taxon>Bacillales</taxon>
        <taxon>Paenibacillaceae</taxon>
        <taxon>Paenibacillus</taxon>
    </lineage>
</organism>
<dbReference type="InterPro" id="IPR011008">
    <property type="entry name" value="Dimeric_a/b-barrel"/>
</dbReference>
<dbReference type="Pfam" id="PF13404">
    <property type="entry name" value="HTH_AsnC-type"/>
    <property type="match status" value="1"/>
</dbReference>
<dbReference type="SMART" id="SM00344">
    <property type="entry name" value="HTH_ASNC"/>
    <property type="match status" value="1"/>
</dbReference>
<dbReference type="InterPro" id="IPR019887">
    <property type="entry name" value="Tscrpt_reg_AsnC/Lrp_C"/>
</dbReference>
<dbReference type="Gene3D" id="3.30.70.920">
    <property type="match status" value="1"/>
</dbReference>
<dbReference type="Pfam" id="PF01037">
    <property type="entry name" value="AsnC_trans_reg"/>
    <property type="match status" value="1"/>
</dbReference>
<evidence type="ECO:0000313" key="6">
    <source>
        <dbReference type="Proteomes" id="UP000309676"/>
    </source>
</evidence>
<dbReference type="InterPro" id="IPR036388">
    <property type="entry name" value="WH-like_DNA-bd_sf"/>
</dbReference>
<evidence type="ECO:0000256" key="1">
    <source>
        <dbReference type="ARBA" id="ARBA00023015"/>
    </source>
</evidence>
<dbReference type="Proteomes" id="UP000309676">
    <property type="component" value="Unassembled WGS sequence"/>
</dbReference>